<dbReference type="GO" id="GO:0003677">
    <property type="term" value="F:DNA binding"/>
    <property type="evidence" value="ECO:0007669"/>
    <property type="project" value="InterPro"/>
</dbReference>
<dbReference type="InterPro" id="IPR002104">
    <property type="entry name" value="Integrase_catalytic"/>
</dbReference>
<dbReference type="Gene3D" id="1.10.443.10">
    <property type="entry name" value="Intergrase catalytic core"/>
    <property type="match status" value="1"/>
</dbReference>
<evidence type="ECO:0000256" key="1">
    <source>
        <dbReference type="ARBA" id="ARBA00023172"/>
    </source>
</evidence>
<name>A0A418XMH9_9PSED</name>
<dbReference type="RefSeq" id="WP_119954208.1">
    <property type="nucleotide sequence ID" value="NZ_QYUR01000002.1"/>
</dbReference>
<gene>
    <name evidence="3" type="ORF">D3879_10610</name>
</gene>
<sequence>MAFESSHREYRTIVANATGLHEKLPVVITDHGVLDQFLRYMYRSRRKSRSWQDSATFAVQLLLEYMEANHGYFETPQELFVSFADSLYTGTVDNYDDPSGLYWQPRDPAEAGKLIAHVTRFSDWLSAVSENSSLQLNPWRQATDHEQRLNWAAYSHRRDNAFLSHLWANPETDKSRSFRAKHSPGERQSSVKHFPDDNFESLITEGFRRRKRDSLGHIDIRNVLITYLMHYGGLRLSEALSLWSGDVTVEKGEVIVRVYHPQNGMAPDNKSLRSVYLQKKYGLQPRNTLVKAIDPLFIGWKEPLITDPEKRCFEVFFHPYKTAFVFAELWRNYHLTQRSKPGSGLDHPYAFTNQDGKPYTHRAFRKAHELAVRRIGMSYGKNFGTTPHGHRHAFGQRLQRNGASRLIIKNALHHVLLQSSETYTQPTAEYLRQQIRELEDRLSM</sequence>
<feature type="domain" description="Tyr recombinase" evidence="2">
    <location>
        <begin position="189"/>
        <end position="436"/>
    </location>
</feature>
<reference evidence="3 4" key="1">
    <citation type="submission" date="2018-09" db="EMBL/GenBank/DDBJ databases">
        <authorList>
            <person name="Zhu H."/>
        </authorList>
    </citation>
    <scope>NUCLEOTIDE SEQUENCE [LARGE SCALE GENOMIC DNA]</scope>
    <source>
        <strain evidence="3 4">K1S02-6</strain>
    </source>
</reference>
<accession>A0A418XMH9</accession>
<dbReference type="SUPFAM" id="SSF56349">
    <property type="entry name" value="DNA breaking-rejoining enzymes"/>
    <property type="match status" value="1"/>
</dbReference>
<dbReference type="OrthoDB" id="2078692at2"/>
<organism evidence="3 4">
    <name type="scientific">Pseudomonas cavernicola</name>
    <dbReference type="NCBI Taxonomy" id="2320866"/>
    <lineage>
        <taxon>Bacteria</taxon>
        <taxon>Pseudomonadati</taxon>
        <taxon>Pseudomonadota</taxon>
        <taxon>Gammaproteobacteria</taxon>
        <taxon>Pseudomonadales</taxon>
        <taxon>Pseudomonadaceae</taxon>
        <taxon>Pseudomonas</taxon>
    </lineage>
</organism>
<protein>
    <submittedName>
        <fullName evidence="3">Site-specific integrase</fullName>
    </submittedName>
</protein>
<dbReference type="InterPro" id="IPR011010">
    <property type="entry name" value="DNA_brk_join_enz"/>
</dbReference>
<dbReference type="AlphaFoldDB" id="A0A418XMH9"/>
<keyword evidence="1" id="KW-0233">DNA recombination</keyword>
<dbReference type="GO" id="GO:0015074">
    <property type="term" value="P:DNA integration"/>
    <property type="evidence" value="ECO:0007669"/>
    <property type="project" value="InterPro"/>
</dbReference>
<dbReference type="GO" id="GO:0006310">
    <property type="term" value="P:DNA recombination"/>
    <property type="evidence" value="ECO:0007669"/>
    <property type="project" value="UniProtKB-KW"/>
</dbReference>
<dbReference type="Proteomes" id="UP000284021">
    <property type="component" value="Unassembled WGS sequence"/>
</dbReference>
<dbReference type="EMBL" id="QYUR01000002">
    <property type="protein sequence ID" value="RJG13655.1"/>
    <property type="molecule type" value="Genomic_DNA"/>
</dbReference>
<dbReference type="NCBIfam" id="NF040693">
    <property type="entry name" value="recomb_GmtY"/>
    <property type="match status" value="1"/>
</dbReference>
<evidence type="ECO:0000313" key="4">
    <source>
        <dbReference type="Proteomes" id="UP000284021"/>
    </source>
</evidence>
<dbReference type="Pfam" id="PF00589">
    <property type="entry name" value="Phage_integrase"/>
    <property type="match status" value="1"/>
</dbReference>
<dbReference type="CDD" id="cd00397">
    <property type="entry name" value="DNA_BRE_C"/>
    <property type="match status" value="1"/>
</dbReference>
<dbReference type="PROSITE" id="PS51898">
    <property type="entry name" value="TYR_RECOMBINASE"/>
    <property type="match status" value="1"/>
</dbReference>
<comment type="caution">
    <text evidence="3">The sequence shown here is derived from an EMBL/GenBank/DDBJ whole genome shotgun (WGS) entry which is preliminary data.</text>
</comment>
<dbReference type="InterPro" id="IPR013762">
    <property type="entry name" value="Integrase-like_cat_sf"/>
</dbReference>
<proteinExistence type="predicted"/>
<evidence type="ECO:0000259" key="2">
    <source>
        <dbReference type="PROSITE" id="PS51898"/>
    </source>
</evidence>
<evidence type="ECO:0000313" key="3">
    <source>
        <dbReference type="EMBL" id="RJG13655.1"/>
    </source>
</evidence>
<keyword evidence="4" id="KW-1185">Reference proteome</keyword>